<evidence type="ECO:0000313" key="3">
    <source>
        <dbReference type="Proteomes" id="UP000640333"/>
    </source>
</evidence>
<keyword evidence="3" id="KW-1185">Reference proteome</keyword>
<feature type="transmembrane region" description="Helical" evidence="1">
    <location>
        <begin position="398"/>
        <end position="417"/>
    </location>
</feature>
<evidence type="ECO:0000256" key="1">
    <source>
        <dbReference type="SAM" id="Phobius"/>
    </source>
</evidence>
<keyword evidence="1" id="KW-0472">Membrane</keyword>
<organism evidence="2 3">
    <name type="scientific">Pontibacterium sinense</name>
    <dbReference type="NCBI Taxonomy" id="2781979"/>
    <lineage>
        <taxon>Bacteria</taxon>
        <taxon>Pseudomonadati</taxon>
        <taxon>Pseudomonadota</taxon>
        <taxon>Gammaproteobacteria</taxon>
        <taxon>Oceanospirillales</taxon>
        <taxon>Oceanospirillaceae</taxon>
        <taxon>Pontibacterium</taxon>
    </lineage>
</organism>
<dbReference type="AlphaFoldDB" id="A0A8J7FG42"/>
<protein>
    <submittedName>
        <fullName evidence="2">DUF3422 domain-containing protein</fullName>
    </submittedName>
</protein>
<dbReference type="InterPro" id="IPR021830">
    <property type="entry name" value="DUF3422"/>
</dbReference>
<name>A0A8J7FG42_9GAMM</name>
<gene>
    <name evidence="2" type="ORF">IOQ59_16995</name>
</gene>
<sequence>MYNYHQRQELLTEVHSRPFQPFTAPLRLLHFAVLFDGVSAAVIEQEVLDAIRVLGFVFDKEHRGFLFVTNQQYAIRYEPHNEFYTLTLYHLNDGPPFTHMDELTRSLPGALLVELEIQCERADAAEHIDHACDAQCTCSQDINSAIKTRFASAQYCVSQVMNGSAIVATDFRTENDRQRVTILVKDIQLQPAETGRLLQRLCELETYRHMALLSLPTARELMPEITVLDQTLAKVSLRSGDDLSEVLSQMTELAAKVESISAATANRFSASDAYFALVERCIQELREQRIEGGQMIAEFMDRHLRPAQRTCDSAAARTELLSRRIARATELVQSQVNLHIEEQNKALLEALNARSKRKMGLETKLESLSVVVVVYYLYDLMDLALKNLLHEGETLELMLTGLTMLLPVLLLLVMFMVRRLVRGYRDE</sequence>
<accession>A0A8J7FG42</accession>
<dbReference type="EMBL" id="JADEYS010000020">
    <property type="protein sequence ID" value="MBE9398959.1"/>
    <property type="molecule type" value="Genomic_DNA"/>
</dbReference>
<dbReference type="RefSeq" id="WP_193954654.1">
    <property type="nucleotide sequence ID" value="NZ_JADEYS010000020.1"/>
</dbReference>
<comment type="caution">
    <text evidence="2">The sequence shown here is derived from an EMBL/GenBank/DDBJ whole genome shotgun (WGS) entry which is preliminary data.</text>
</comment>
<keyword evidence="1" id="KW-1133">Transmembrane helix</keyword>
<proteinExistence type="predicted"/>
<reference evidence="2" key="1">
    <citation type="submission" date="2020-10" db="EMBL/GenBank/DDBJ databases">
        <title>Bacterium isolated from coastal waters sediment.</title>
        <authorList>
            <person name="Chen R.-J."/>
            <person name="Lu D.-C."/>
            <person name="Zhu K.-L."/>
            <person name="Du Z.-J."/>
        </authorList>
    </citation>
    <scope>NUCLEOTIDE SEQUENCE</scope>
    <source>
        <strain evidence="2">N1Y112</strain>
    </source>
</reference>
<dbReference type="Proteomes" id="UP000640333">
    <property type="component" value="Unassembled WGS sequence"/>
</dbReference>
<evidence type="ECO:0000313" key="2">
    <source>
        <dbReference type="EMBL" id="MBE9398959.1"/>
    </source>
</evidence>
<keyword evidence="1" id="KW-0812">Transmembrane</keyword>
<dbReference type="Pfam" id="PF11902">
    <property type="entry name" value="DUF3422"/>
    <property type="match status" value="1"/>
</dbReference>